<evidence type="ECO:0000259" key="2">
    <source>
        <dbReference type="Pfam" id="PF13360"/>
    </source>
</evidence>
<dbReference type="Proteomes" id="UP000325286">
    <property type="component" value="Chromosome"/>
</dbReference>
<dbReference type="InterPro" id="IPR002372">
    <property type="entry name" value="PQQ_rpt_dom"/>
</dbReference>
<keyword evidence="4" id="KW-1185">Reference proteome</keyword>
<protein>
    <submittedName>
        <fullName evidence="3">Outer membrane biogenesis protein BamB</fullName>
    </submittedName>
</protein>
<proteinExistence type="predicted"/>
<dbReference type="SMART" id="SM00564">
    <property type="entry name" value="PQQ"/>
    <property type="match status" value="3"/>
</dbReference>
<dbReference type="InterPro" id="IPR011047">
    <property type="entry name" value="Quinoprotein_ADH-like_sf"/>
</dbReference>
<dbReference type="Gene3D" id="2.130.10.10">
    <property type="entry name" value="YVTN repeat-like/Quinoprotein amine dehydrogenase"/>
    <property type="match status" value="1"/>
</dbReference>
<dbReference type="InterPro" id="IPR018391">
    <property type="entry name" value="PQQ_b-propeller_rpt"/>
</dbReference>
<sequence length="414" mass="44782" precursor="true">MYKVIFFATLCSMLPVVAGADNWPHWRGEAGNGVSTTATPPTQWSATENVKWKVPIPGRGSGSPVVWEDNVFVVTAVNAGGGGLLDFKLLCFDRGSGTLRWQQTAVTAKPHQGTHQTNGYASASPCTDGEHVFASFGSRGLYCYTLDGQLVWQRDDFPPMTTRNSFGEGSSPTIAGQKLILPWDHEGESLLVALDKATGKTLWRTPRDEPTCWATPLVVEHEGRKQIVMNGQNYARGYDLESGKELWRCSGQTVRPAASPVAADGMVFVGSGFRGAFLGAFRLDGRGDLQGTDRVAWTIERDAPDIGSLLLSEGRIYFYKQRAGILTCVDAATGQPHYGPSRIAGLRSIYASPIAAGGHVYLTGRSGTTVVIKDDKQLQIVATNSVGETVDATPAPVDDQLFIRGEKHLFCIQR</sequence>
<dbReference type="PANTHER" id="PTHR34512">
    <property type="entry name" value="CELL SURFACE PROTEIN"/>
    <property type="match status" value="1"/>
</dbReference>
<accession>A0A5B9QVG3</accession>
<dbReference type="RefSeq" id="WP_068139763.1">
    <property type="nucleotide sequence ID" value="NZ_CP042914.1"/>
</dbReference>
<dbReference type="PANTHER" id="PTHR34512:SF30">
    <property type="entry name" value="OUTER MEMBRANE PROTEIN ASSEMBLY FACTOR BAMB"/>
    <property type="match status" value="1"/>
</dbReference>
<evidence type="ECO:0000313" key="3">
    <source>
        <dbReference type="EMBL" id="QEG41889.1"/>
    </source>
</evidence>
<reference evidence="3 4" key="1">
    <citation type="submission" date="2019-08" db="EMBL/GenBank/DDBJ databases">
        <title>Deep-cultivation of Planctomycetes and their phenomic and genomic characterization uncovers novel biology.</title>
        <authorList>
            <person name="Wiegand S."/>
            <person name="Jogler M."/>
            <person name="Boedeker C."/>
            <person name="Pinto D."/>
            <person name="Vollmers J."/>
            <person name="Rivas-Marin E."/>
            <person name="Kohn T."/>
            <person name="Peeters S.H."/>
            <person name="Heuer A."/>
            <person name="Rast P."/>
            <person name="Oberbeckmann S."/>
            <person name="Bunk B."/>
            <person name="Jeske O."/>
            <person name="Meyerdierks A."/>
            <person name="Storesund J.E."/>
            <person name="Kallscheuer N."/>
            <person name="Luecker S."/>
            <person name="Lage O.M."/>
            <person name="Pohl T."/>
            <person name="Merkel B.J."/>
            <person name="Hornburger P."/>
            <person name="Mueller R.-W."/>
            <person name="Bruemmer F."/>
            <person name="Labrenz M."/>
            <person name="Spormann A.M."/>
            <person name="Op den Camp H."/>
            <person name="Overmann J."/>
            <person name="Amann R."/>
            <person name="Jetten M.S.M."/>
            <person name="Mascher T."/>
            <person name="Medema M.H."/>
            <person name="Devos D.P."/>
            <person name="Kaster A.-K."/>
            <person name="Ovreas L."/>
            <person name="Rohde M."/>
            <person name="Galperin M.Y."/>
            <person name="Jogler C."/>
        </authorList>
    </citation>
    <scope>NUCLEOTIDE SEQUENCE [LARGE SCALE GENOMIC DNA]</scope>
    <source>
        <strain evidence="3 4">UC8</strain>
    </source>
</reference>
<keyword evidence="1" id="KW-0732">Signal</keyword>
<feature type="domain" description="Pyrrolo-quinoline quinone repeat" evidence="2">
    <location>
        <begin position="147"/>
        <end position="367"/>
    </location>
</feature>
<dbReference type="AlphaFoldDB" id="A0A5B9QVG3"/>
<dbReference type="SUPFAM" id="SSF50998">
    <property type="entry name" value="Quinoprotein alcohol dehydrogenase-like"/>
    <property type="match status" value="1"/>
</dbReference>
<feature type="signal peptide" evidence="1">
    <location>
        <begin position="1"/>
        <end position="18"/>
    </location>
</feature>
<gene>
    <name evidence="3" type="ORF">UC8_39170</name>
</gene>
<dbReference type="Pfam" id="PF13360">
    <property type="entry name" value="PQQ_2"/>
    <property type="match status" value="1"/>
</dbReference>
<dbReference type="InterPro" id="IPR015943">
    <property type="entry name" value="WD40/YVTN_repeat-like_dom_sf"/>
</dbReference>
<evidence type="ECO:0000313" key="4">
    <source>
        <dbReference type="Proteomes" id="UP000325286"/>
    </source>
</evidence>
<name>A0A5B9QVG3_9BACT</name>
<organism evidence="3 4">
    <name type="scientific">Roseimaritima ulvae</name>
    <dbReference type="NCBI Taxonomy" id="980254"/>
    <lineage>
        <taxon>Bacteria</taxon>
        <taxon>Pseudomonadati</taxon>
        <taxon>Planctomycetota</taxon>
        <taxon>Planctomycetia</taxon>
        <taxon>Pirellulales</taxon>
        <taxon>Pirellulaceae</taxon>
        <taxon>Roseimaritima</taxon>
    </lineage>
</organism>
<dbReference type="KEGG" id="rul:UC8_39170"/>
<dbReference type="EMBL" id="CP042914">
    <property type="protein sequence ID" value="QEG41889.1"/>
    <property type="molecule type" value="Genomic_DNA"/>
</dbReference>
<feature type="chain" id="PRO_5022840498" evidence="1">
    <location>
        <begin position="19"/>
        <end position="414"/>
    </location>
</feature>
<evidence type="ECO:0000256" key="1">
    <source>
        <dbReference type="SAM" id="SignalP"/>
    </source>
</evidence>
<dbReference type="Gene3D" id="2.40.10.480">
    <property type="match status" value="1"/>
</dbReference>
<dbReference type="OrthoDB" id="244732at2"/>